<feature type="binding site" evidence="6">
    <location>
        <position position="291"/>
    </location>
    <ligand>
        <name>Zn(2+)</name>
        <dbReference type="ChEBI" id="CHEBI:29105"/>
    </ligand>
</feature>
<feature type="transmembrane region" description="Helical" evidence="7">
    <location>
        <begin position="92"/>
        <end position="112"/>
    </location>
</feature>
<evidence type="ECO:0000313" key="8">
    <source>
        <dbReference type="EMBL" id="AET38546.1"/>
    </source>
</evidence>
<dbReference type="STRING" id="931890.G8JQX7"/>
<protein>
    <submittedName>
        <fullName evidence="8">Uncharacterized protein</fullName>
    </submittedName>
</protein>
<evidence type="ECO:0000256" key="7">
    <source>
        <dbReference type="SAM" id="Phobius"/>
    </source>
</evidence>
<dbReference type="Proteomes" id="UP000006790">
    <property type="component" value="Chromosome 3"/>
</dbReference>
<dbReference type="EMBL" id="CP002499">
    <property type="protein sequence ID" value="AET38546.1"/>
    <property type="molecule type" value="Genomic_DNA"/>
</dbReference>
<gene>
    <name evidence="8" type="ordered locus">Ecym_3031</name>
</gene>
<evidence type="ECO:0000256" key="1">
    <source>
        <dbReference type="ARBA" id="ARBA00004141"/>
    </source>
</evidence>
<dbReference type="OrthoDB" id="529367at2759"/>
<feature type="transmembrane region" description="Helical" evidence="7">
    <location>
        <begin position="124"/>
        <end position="143"/>
    </location>
</feature>
<dbReference type="AlphaFoldDB" id="G8JQX7"/>
<dbReference type="GO" id="GO:0006882">
    <property type="term" value="P:intracellular zinc ion homeostasis"/>
    <property type="evidence" value="ECO:0007669"/>
    <property type="project" value="EnsemblFungi"/>
</dbReference>
<feature type="transmembrane region" description="Helical" evidence="7">
    <location>
        <begin position="293"/>
        <end position="310"/>
    </location>
</feature>
<feature type="transmembrane region" description="Helical" evidence="7">
    <location>
        <begin position="254"/>
        <end position="273"/>
    </location>
</feature>
<keyword evidence="6" id="KW-0479">Metal-binding</keyword>
<dbReference type="GO" id="GO:0005886">
    <property type="term" value="C:plasma membrane"/>
    <property type="evidence" value="ECO:0007669"/>
    <property type="project" value="EnsemblFungi"/>
</dbReference>
<feature type="binding site" evidence="6">
    <location>
        <position position="145"/>
    </location>
    <ligand>
        <name>Zn(2+)</name>
        <dbReference type="ChEBI" id="CHEBI:29105"/>
    </ligand>
</feature>
<dbReference type="GO" id="GO:0009636">
    <property type="term" value="P:response to toxic substance"/>
    <property type="evidence" value="ECO:0007669"/>
    <property type="project" value="EnsemblFungi"/>
</dbReference>
<organism evidence="8 9">
    <name type="scientific">Eremothecium cymbalariae (strain CBS 270.75 / DBVPG 7215 / KCTC 17166 / NRRL Y-17582)</name>
    <name type="common">Yeast</name>
    <dbReference type="NCBI Taxonomy" id="931890"/>
    <lineage>
        <taxon>Eukaryota</taxon>
        <taxon>Fungi</taxon>
        <taxon>Dikarya</taxon>
        <taxon>Ascomycota</taxon>
        <taxon>Saccharomycotina</taxon>
        <taxon>Saccharomycetes</taxon>
        <taxon>Saccharomycetales</taxon>
        <taxon>Saccharomycetaceae</taxon>
        <taxon>Eremothecium</taxon>
    </lineage>
</organism>
<dbReference type="GO" id="GO:0046872">
    <property type="term" value="F:metal ion binding"/>
    <property type="evidence" value="ECO:0007669"/>
    <property type="project" value="UniProtKB-KW"/>
</dbReference>
<evidence type="ECO:0000313" key="9">
    <source>
        <dbReference type="Proteomes" id="UP000006790"/>
    </source>
</evidence>
<dbReference type="InterPro" id="IPR004254">
    <property type="entry name" value="AdipoR/HlyIII-related"/>
</dbReference>
<keyword evidence="5 7" id="KW-0472">Membrane</keyword>
<comment type="subcellular location">
    <subcellularLocation>
        <location evidence="1">Membrane</location>
        <topology evidence="1">Multi-pass membrane protein</topology>
    </subcellularLocation>
</comment>
<feature type="transmembrane region" description="Helical" evidence="7">
    <location>
        <begin position="189"/>
        <end position="208"/>
    </location>
</feature>
<dbReference type="OMA" id="IGNACDY"/>
<feature type="transmembrane region" description="Helical" evidence="7">
    <location>
        <begin position="220"/>
        <end position="242"/>
    </location>
</feature>
<dbReference type="GO" id="GO:0000122">
    <property type="term" value="P:negative regulation of transcription by RNA polymerase II"/>
    <property type="evidence" value="ECO:0007669"/>
    <property type="project" value="EnsemblFungi"/>
</dbReference>
<dbReference type="InParanoid" id="G8JQX7"/>
<accession>G8JQX7</accession>
<name>G8JQX7_ERECY</name>
<dbReference type="HOGENOM" id="CLU_023075_2_0_1"/>
<evidence type="ECO:0000256" key="4">
    <source>
        <dbReference type="ARBA" id="ARBA00022989"/>
    </source>
</evidence>
<sequence>MAQQQVFQRKIQKATSSLAGKNRTLETSVIFEDLNQATTIPLKPASKLFSWHEIPEWQRDNEHILGGYVKETNSFKETLHSLLYLHNESVNIYTHLIPGVCFFCVLFLNKYVISRFKTTTWKDYAIIDTFFVGAFACLVMSGTYHCLKSHSYPVSIVGNQLDYIGIVILISTSMFSLLYYGFYNSSKMFYGFSGVTLLLGTICTVVTLDSRFRSRLWRPYRASIFVAFGLSSILPILASILYYGSEETWNSVQLGWIILEGVLYIFGAFIYGIRFPESMAPGSFDIWGHSHQLFHVLVVIAALCHFKAVTQSYELVHFRLNEAVQLKL</sequence>
<reference evidence="9" key="1">
    <citation type="journal article" date="2012" name="G3 (Bethesda)">
        <title>Pichia sorbitophila, an interspecies yeast hybrid reveals early steps of genome resolution following polyploidization.</title>
        <authorList>
            <person name="Leh Louis V."/>
            <person name="Despons L."/>
            <person name="Friedrich A."/>
            <person name="Martin T."/>
            <person name="Durrens P."/>
            <person name="Casaregola S."/>
            <person name="Neuveglise C."/>
            <person name="Fairhead C."/>
            <person name="Marck C."/>
            <person name="Cruz J.A."/>
            <person name="Straub M.L."/>
            <person name="Kugler V."/>
            <person name="Sacerdot C."/>
            <person name="Uzunov Z."/>
            <person name="Thierry A."/>
            <person name="Weiss S."/>
            <person name="Bleykasten C."/>
            <person name="De Montigny J."/>
            <person name="Jacques N."/>
            <person name="Jung P."/>
            <person name="Lemaire M."/>
            <person name="Mallet S."/>
            <person name="Morel G."/>
            <person name="Richard G.F."/>
            <person name="Sarkar A."/>
            <person name="Savel G."/>
            <person name="Schacherer J."/>
            <person name="Seret M.L."/>
            <person name="Talla E."/>
            <person name="Samson G."/>
            <person name="Jubin C."/>
            <person name="Poulain J."/>
            <person name="Vacherie B."/>
            <person name="Barbe V."/>
            <person name="Pelletier E."/>
            <person name="Sherman D.J."/>
            <person name="Westhof E."/>
            <person name="Weissenbach J."/>
            <person name="Baret P.V."/>
            <person name="Wincker P."/>
            <person name="Gaillardin C."/>
            <person name="Dujon B."/>
            <person name="Souciet J.L."/>
        </authorList>
    </citation>
    <scope>NUCLEOTIDE SEQUENCE [LARGE SCALE GENOMIC DNA]</scope>
    <source>
        <strain evidence="9">CBS 270.75 / DBVPG 7215 / KCTC 17166 / NRRL Y-17582</strain>
    </source>
</reference>
<evidence type="ECO:0000256" key="2">
    <source>
        <dbReference type="ARBA" id="ARBA00007018"/>
    </source>
</evidence>
<dbReference type="PANTHER" id="PTHR20855">
    <property type="entry name" value="ADIPOR/PROGESTIN RECEPTOR-RELATED"/>
    <property type="match status" value="1"/>
</dbReference>
<dbReference type="RefSeq" id="XP_003645363.1">
    <property type="nucleotide sequence ID" value="XM_003645315.1"/>
</dbReference>
<feature type="binding site" evidence="6">
    <location>
        <position position="295"/>
    </location>
    <ligand>
        <name>Zn(2+)</name>
        <dbReference type="ChEBI" id="CHEBI:29105"/>
    </ligand>
</feature>
<dbReference type="Pfam" id="PF03006">
    <property type="entry name" value="HlyIII"/>
    <property type="match status" value="1"/>
</dbReference>
<evidence type="ECO:0000256" key="3">
    <source>
        <dbReference type="ARBA" id="ARBA00022692"/>
    </source>
</evidence>
<dbReference type="GO" id="GO:0038023">
    <property type="term" value="F:signaling receptor activity"/>
    <property type="evidence" value="ECO:0007669"/>
    <property type="project" value="TreeGrafter"/>
</dbReference>
<evidence type="ECO:0000256" key="6">
    <source>
        <dbReference type="PIRSR" id="PIRSR604254-1"/>
    </source>
</evidence>
<comment type="similarity">
    <text evidence="2">Belongs to the ADIPOR family.</text>
</comment>
<dbReference type="KEGG" id="erc:Ecym_3031"/>
<keyword evidence="9" id="KW-1185">Reference proteome</keyword>
<keyword evidence="6" id="KW-0862">Zinc</keyword>
<evidence type="ECO:0000256" key="5">
    <source>
        <dbReference type="ARBA" id="ARBA00023136"/>
    </source>
</evidence>
<dbReference type="PANTHER" id="PTHR20855:SF52">
    <property type="entry name" value="ADIPONECTIN RECEPTOR PROTEIN"/>
    <property type="match status" value="1"/>
</dbReference>
<dbReference type="FunCoup" id="G8JQX7">
    <property type="interactions" value="313"/>
</dbReference>
<keyword evidence="4 7" id="KW-1133">Transmembrane helix</keyword>
<keyword evidence="3 7" id="KW-0812">Transmembrane</keyword>
<proteinExistence type="inferred from homology"/>
<dbReference type="GeneID" id="11472060"/>
<feature type="transmembrane region" description="Helical" evidence="7">
    <location>
        <begin position="163"/>
        <end position="182"/>
    </location>
</feature>
<dbReference type="eggNOG" id="KOG0748">
    <property type="taxonomic scope" value="Eukaryota"/>
</dbReference>